<reference evidence="2" key="1">
    <citation type="submission" date="2021-10" db="EMBL/GenBank/DDBJ databases">
        <title>Melipona bicolor Genome sequencing and assembly.</title>
        <authorList>
            <person name="Araujo N.S."/>
            <person name="Arias M.C."/>
        </authorList>
    </citation>
    <scope>NUCLEOTIDE SEQUENCE</scope>
    <source>
        <strain evidence="2">USP_2M_L1-L4_2017</strain>
        <tissue evidence="2">Whole body</tissue>
    </source>
</reference>
<gene>
    <name evidence="2" type="ORF">K0M31_003821</name>
</gene>
<name>A0AA40KNZ7_9HYME</name>
<organism evidence="2 3">
    <name type="scientific">Melipona bicolor</name>
    <dbReference type="NCBI Taxonomy" id="60889"/>
    <lineage>
        <taxon>Eukaryota</taxon>
        <taxon>Metazoa</taxon>
        <taxon>Ecdysozoa</taxon>
        <taxon>Arthropoda</taxon>
        <taxon>Hexapoda</taxon>
        <taxon>Insecta</taxon>
        <taxon>Pterygota</taxon>
        <taxon>Neoptera</taxon>
        <taxon>Endopterygota</taxon>
        <taxon>Hymenoptera</taxon>
        <taxon>Apocrita</taxon>
        <taxon>Aculeata</taxon>
        <taxon>Apoidea</taxon>
        <taxon>Anthophila</taxon>
        <taxon>Apidae</taxon>
        <taxon>Melipona</taxon>
    </lineage>
</organism>
<comment type="caution">
    <text evidence="2">The sequence shown here is derived from an EMBL/GenBank/DDBJ whole genome shotgun (WGS) entry which is preliminary data.</text>
</comment>
<dbReference type="EMBL" id="JAHYIQ010000012">
    <property type="protein sequence ID" value="KAK1127277.1"/>
    <property type="molecule type" value="Genomic_DNA"/>
</dbReference>
<sequence>MPNECTVAFADPTKLSVVQDEIGVDSEKPRLALRSHVLSLIREISNTHTQTSSVIPRYHAARIHTCTRRSQPTASSLCHEFPIDSRRFEFHASQIQPHADICGQIVGYRRVDASWLSNIHLPDEIEVRKKRWKRERPEEGVAPTPESFGSAD</sequence>
<keyword evidence="3" id="KW-1185">Reference proteome</keyword>
<accession>A0AA40KNZ7</accession>
<proteinExistence type="predicted"/>
<dbReference type="Proteomes" id="UP001177670">
    <property type="component" value="Unassembled WGS sequence"/>
</dbReference>
<evidence type="ECO:0000313" key="3">
    <source>
        <dbReference type="Proteomes" id="UP001177670"/>
    </source>
</evidence>
<evidence type="ECO:0000313" key="2">
    <source>
        <dbReference type="EMBL" id="KAK1127277.1"/>
    </source>
</evidence>
<dbReference type="AlphaFoldDB" id="A0AA40KNZ7"/>
<evidence type="ECO:0000256" key="1">
    <source>
        <dbReference type="SAM" id="MobiDB-lite"/>
    </source>
</evidence>
<feature type="region of interest" description="Disordered" evidence="1">
    <location>
        <begin position="129"/>
        <end position="152"/>
    </location>
</feature>
<protein>
    <submittedName>
        <fullName evidence="2">Uncharacterized protein</fullName>
    </submittedName>
</protein>